<name>A0A1M5BEH0_9BACT</name>
<gene>
    <name evidence="2" type="ORF">SAMN05444362_10641</name>
</gene>
<evidence type="ECO:0000313" key="3">
    <source>
        <dbReference type="Proteomes" id="UP000184480"/>
    </source>
</evidence>
<keyword evidence="3" id="KW-1185">Reference proteome</keyword>
<dbReference type="GO" id="GO:0008237">
    <property type="term" value="F:metallopeptidase activity"/>
    <property type="evidence" value="ECO:0007669"/>
    <property type="project" value="InterPro"/>
</dbReference>
<dbReference type="Gene3D" id="2.60.40.3250">
    <property type="entry name" value="Peptidase M64, N-terminal domain"/>
    <property type="match status" value="1"/>
</dbReference>
<dbReference type="Pfam" id="PF09471">
    <property type="entry name" value="Peptidase_M64"/>
    <property type="match status" value="2"/>
</dbReference>
<dbReference type="Proteomes" id="UP000184480">
    <property type="component" value="Unassembled WGS sequence"/>
</dbReference>
<dbReference type="OrthoDB" id="127762at2"/>
<dbReference type="InterPro" id="IPR024079">
    <property type="entry name" value="MetalloPept_cat_dom_sf"/>
</dbReference>
<dbReference type="STRING" id="1346286.SAMN05444362_10641"/>
<proteinExistence type="predicted"/>
<dbReference type="InterPro" id="IPR032625">
    <property type="entry name" value="M64_N"/>
</dbReference>
<reference evidence="3" key="1">
    <citation type="submission" date="2016-11" db="EMBL/GenBank/DDBJ databases">
        <authorList>
            <person name="Varghese N."/>
            <person name="Submissions S."/>
        </authorList>
    </citation>
    <scope>NUCLEOTIDE SEQUENCE [LARGE SCALE GENOMIC DNA]</scope>
    <source>
        <strain evidence="3">DSM 27370</strain>
    </source>
</reference>
<accession>A0A1M5BEH0</accession>
<evidence type="ECO:0000313" key="2">
    <source>
        <dbReference type="EMBL" id="SHF40901.1"/>
    </source>
</evidence>
<dbReference type="RefSeq" id="WP_062183481.1">
    <property type="nucleotide sequence ID" value="NZ_BBXL01000021.1"/>
</dbReference>
<feature type="domain" description="Peptidase M64 N-terminal" evidence="1">
    <location>
        <begin position="20"/>
        <end position="135"/>
    </location>
</feature>
<dbReference type="InterPro" id="IPR019026">
    <property type="entry name" value="Peptidase_M64_IgA"/>
</dbReference>
<sequence length="424" mass="48405">MKKLPVLILLLIHISVSGQNFDSFFINKTLRLDYIFAGNVQSQSVALDQLNELPQWAGRRHNLSTPLLQGNGNIKVYDLATNQCIYINTFSSLFQEWLTTPEAEMVSRSFENVFLIPFPKAKIKVEINLIDKEYHNRLLISHIIDPDDILIHKKGYKNITPYLLIHKASDNQKSINIAILAEGYTKDEMPEFMKYAEETVRQIFSYSPFNKYKDRFNVYAVQSESKESGVSIPRDNAWMETAFSSHFDTFYSNRYLTTGKVKDIHDALAGIPYEHIIILANTDTYGGGGIYNAYTLTTTGHPDFKPVVVHEFGHSFAGLADEYFYDSDALDQTYSHDVEPWEQNITTLKDFSSKWASLLPSGTPVPTPVSEKDNYPVGVFEGGGYSSKGIYRPAFDCRMRTNSYHEFCPVCQASIERLIQYYIE</sequence>
<protein>
    <submittedName>
        <fullName evidence="2">Peptidase M64 N-terminus</fullName>
    </submittedName>
</protein>
<dbReference type="AlphaFoldDB" id="A0A1M5BEH0"/>
<organism evidence="2 3">
    <name type="scientific">Dysgonomonas macrotermitis</name>
    <dbReference type="NCBI Taxonomy" id="1346286"/>
    <lineage>
        <taxon>Bacteria</taxon>
        <taxon>Pseudomonadati</taxon>
        <taxon>Bacteroidota</taxon>
        <taxon>Bacteroidia</taxon>
        <taxon>Bacteroidales</taxon>
        <taxon>Dysgonomonadaceae</taxon>
        <taxon>Dysgonomonas</taxon>
    </lineage>
</organism>
<dbReference type="EMBL" id="FQUC01000006">
    <property type="protein sequence ID" value="SHF40901.1"/>
    <property type="molecule type" value="Genomic_DNA"/>
</dbReference>
<evidence type="ECO:0000259" key="1">
    <source>
        <dbReference type="Pfam" id="PF16217"/>
    </source>
</evidence>
<dbReference type="Gene3D" id="3.40.390.10">
    <property type="entry name" value="Collagenase (Catalytic Domain)"/>
    <property type="match status" value="1"/>
</dbReference>
<dbReference type="InterPro" id="IPR038171">
    <property type="entry name" value="M64_N_sf"/>
</dbReference>
<dbReference type="Pfam" id="PF16217">
    <property type="entry name" value="M64_N"/>
    <property type="match status" value="1"/>
</dbReference>